<keyword evidence="2" id="KW-0812">Transmembrane</keyword>
<keyword evidence="2" id="KW-1133">Transmembrane helix</keyword>
<evidence type="ECO:0000256" key="2">
    <source>
        <dbReference type="SAM" id="Phobius"/>
    </source>
</evidence>
<gene>
    <name evidence="3" type="ORF">T440DRAFT_480280</name>
</gene>
<feature type="region of interest" description="Disordered" evidence="1">
    <location>
        <begin position="372"/>
        <end position="453"/>
    </location>
</feature>
<keyword evidence="2" id="KW-0472">Membrane</keyword>
<dbReference type="AlphaFoldDB" id="A0A6A7B454"/>
<feature type="transmembrane region" description="Helical" evidence="2">
    <location>
        <begin position="174"/>
        <end position="200"/>
    </location>
</feature>
<dbReference type="EMBL" id="MU006313">
    <property type="protein sequence ID" value="KAF2849108.1"/>
    <property type="molecule type" value="Genomic_DNA"/>
</dbReference>
<feature type="transmembrane region" description="Helical" evidence="2">
    <location>
        <begin position="229"/>
        <end position="249"/>
    </location>
</feature>
<name>A0A6A7B454_9PLEO</name>
<reference evidence="3" key="1">
    <citation type="submission" date="2020-01" db="EMBL/GenBank/DDBJ databases">
        <authorList>
            <consortium name="DOE Joint Genome Institute"/>
            <person name="Haridas S."/>
            <person name="Albert R."/>
            <person name="Binder M."/>
            <person name="Bloem J."/>
            <person name="Labutti K."/>
            <person name="Salamov A."/>
            <person name="Andreopoulos B."/>
            <person name="Baker S.E."/>
            <person name="Barry K."/>
            <person name="Bills G."/>
            <person name="Bluhm B.H."/>
            <person name="Cannon C."/>
            <person name="Castanera R."/>
            <person name="Culley D.E."/>
            <person name="Daum C."/>
            <person name="Ezra D."/>
            <person name="Gonzalez J.B."/>
            <person name="Henrissat B."/>
            <person name="Kuo A."/>
            <person name="Liang C."/>
            <person name="Lipzen A."/>
            <person name="Lutzoni F."/>
            <person name="Magnuson J."/>
            <person name="Mondo S."/>
            <person name="Nolan M."/>
            <person name="Ohm R."/>
            <person name="Pangilinan J."/>
            <person name="Park H.-J."/>
            <person name="Ramirez L."/>
            <person name="Alfaro M."/>
            <person name="Sun H."/>
            <person name="Tritt A."/>
            <person name="Yoshinaga Y."/>
            <person name="Zwiers L.-H."/>
            <person name="Turgeon B.G."/>
            <person name="Goodwin S.B."/>
            <person name="Spatafora J.W."/>
            <person name="Crous P.W."/>
            <person name="Grigoriev I.V."/>
        </authorList>
    </citation>
    <scope>NUCLEOTIDE SEQUENCE</scope>
    <source>
        <strain evidence="3">IPT5</strain>
    </source>
</reference>
<protein>
    <submittedName>
        <fullName evidence="3">Uncharacterized protein</fullName>
    </submittedName>
</protein>
<proteinExistence type="predicted"/>
<sequence length="453" mass="50392">MGASITAPLTPKAIFHSILLHPYSYNLTAATATPKRSTLAAITSASAETTSYRPAHQPRLHLLHVPKRSASRPAESSSQVLESLIYRVEADDSHKTINPHSAHSHLHGSALPSRCMTACNQNYINISENRQDGLEHREETPWYWRLVALTASWMIVAGYLLLPGLYAIDAQLNFSPAVLSVFVVALLTAGYSFTALLCFACRDASFQAYSVFLYGHTPKHPHSQNTNTIHRPTLASSALGLITIIYNLFATRAYHWDNASIAGSVLSGTATFLYGSVFLFRTHRISKSKRPPPPRATWSEPNYYTNYNANMYPTATRSPSRTPETTSYAHAHTYTEDEGVTHQMRILLRQRDPTPSPNAKSTFQIALPMDEAQERRDRSQELVGTPGPAYTNASRDRVDSSSRPDSLGEQQAWERWQERGRTAARPSSTGGRSSHSRNLSREERRTEIELGGL</sequence>
<evidence type="ECO:0000313" key="3">
    <source>
        <dbReference type="EMBL" id="KAF2849108.1"/>
    </source>
</evidence>
<evidence type="ECO:0000256" key="1">
    <source>
        <dbReference type="SAM" id="MobiDB-lite"/>
    </source>
</evidence>
<feature type="compositionally biased region" description="Polar residues" evidence="1">
    <location>
        <begin position="425"/>
        <end position="437"/>
    </location>
</feature>
<feature type="transmembrane region" description="Helical" evidence="2">
    <location>
        <begin position="261"/>
        <end position="280"/>
    </location>
</feature>
<organism evidence="3 4">
    <name type="scientific">Plenodomus tracheiphilus IPT5</name>
    <dbReference type="NCBI Taxonomy" id="1408161"/>
    <lineage>
        <taxon>Eukaryota</taxon>
        <taxon>Fungi</taxon>
        <taxon>Dikarya</taxon>
        <taxon>Ascomycota</taxon>
        <taxon>Pezizomycotina</taxon>
        <taxon>Dothideomycetes</taxon>
        <taxon>Pleosporomycetidae</taxon>
        <taxon>Pleosporales</taxon>
        <taxon>Pleosporineae</taxon>
        <taxon>Leptosphaeriaceae</taxon>
        <taxon>Plenodomus</taxon>
    </lineage>
</organism>
<feature type="transmembrane region" description="Helical" evidence="2">
    <location>
        <begin position="142"/>
        <end position="162"/>
    </location>
</feature>
<feature type="compositionally biased region" description="Basic and acidic residues" evidence="1">
    <location>
        <begin position="439"/>
        <end position="453"/>
    </location>
</feature>
<dbReference type="OrthoDB" id="3254104at2759"/>
<accession>A0A6A7B454</accession>
<keyword evidence="4" id="KW-1185">Reference proteome</keyword>
<dbReference type="Proteomes" id="UP000799423">
    <property type="component" value="Unassembled WGS sequence"/>
</dbReference>
<evidence type="ECO:0000313" key="4">
    <source>
        <dbReference type="Proteomes" id="UP000799423"/>
    </source>
</evidence>